<feature type="coiled-coil region" evidence="3">
    <location>
        <begin position="270"/>
        <end position="403"/>
    </location>
</feature>
<comment type="similarity">
    <text evidence="1">Belongs to the ICR family.</text>
</comment>
<dbReference type="eggNOG" id="ENOG502QT2U">
    <property type="taxonomic scope" value="Eukaryota"/>
</dbReference>
<dbReference type="AlphaFoldDB" id="A0A1S2XSQ3"/>
<dbReference type="PANTHER" id="PTHR34224:SF4">
    <property type="entry name" value="INTERACTOR OF CONSTITUTIVE ACTIVE ROPS 2, CHLOROPLASTIC"/>
    <property type="match status" value="1"/>
</dbReference>
<accession>A0A1S2XSQ3</accession>
<dbReference type="RefSeq" id="XP_004493950.1">
    <property type="nucleotide sequence ID" value="XM_004493893.3"/>
</dbReference>
<evidence type="ECO:0000256" key="1">
    <source>
        <dbReference type="ARBA" id="ARBA00009778"/>
    </source>
</evidence>
<proteinExistence type="inferred from homology"/>
<evidence type="ECO:0000313" key="6">
    <source>
        <dbReference type="RefSeq" id="XP_004493948.1"/>
    </source>
</evidence>
<dbReference type="InterPro" id="IPR029688">
    <property type="entry name" value="ICR"/>
</dbReference>
<keyword evidence="5" id="KW-1185">Reference proteome</keyword>
<dbReference type="RefSeq" id="XP_004493948.1">
    <property type="nucleotide sequence ID" value="XM_004493891.3"/>
</dbReference>
<dbReference type="PANTHER" id="PTHR34224">
    <property type="entry name" value="INTERACTOR OF CONSTITUTIVE ACTIVE ROPS 2, CHLOROPLASTIC-RELATED"/>
    <property type="match status" value="1"/>
</dbReference>
<evidence type="ECO:0000313" key="5">
    <source>
        <dbReference type="Proteomes" id="UP000087171"/>
    </source>
</evidence>
<dbReference type="GeneID" id="101514438"/>
<dbReference type="RefSeq" id="XP_004493949.1">
    <property type="nucleotide sequence ID" value="XM_004493892.3"/>
</dbReference>
<feature type="coiled-coil region" evidence="3">
    <location>
        <begin position="509"/>
        <end position="550"/>
    </location>
</feature>
<reference evidence="5" key="1">
    <citation type="journal article" date="2013" name="Nat. Biotechnol.">
        <title>Draft genome sequence of chickpea (Cicer arietinum) provides a resource for trait improvement.</title>
        <authorList>
            <person name="Varshney R.K."/>
            <person name="Song C."/>
            <person name="Saxena R.K."/>
            <person name="Azam S."/>
            <person name="Yu S."/>
            <person name="Sharpe A.G."/>
            <person name="Cannon S."/>
            <person name="Baek J."/>
            <person name="Rosen B.D."/>
            <person name="Tar'an B."/>
            <person name="Millan T."/>
            <person name="Zhang X."/>
            <person name="Ramsay L.D."/>
            <person name="Iwata A."/>
            <person name="Wang Y."/>
            <person name="Nelson W."/>
            <person name="Farmer A.D."/>
            <person name="Gaur P.M."/>
            <person name="Soderlund C."/>
            <person name="Penmetsa R.V."/>
            <person name="Xu C."/>
            <person name="Bharti A.K."/>
            <person name="He W."/>
            <person name="Winter P."/>
            <person name="Zhao S."/>
            <person name="Hane J.K."/>
            <person name="Carrasquilla-Garcia N."/>
            <person name="Condie J.A."/>
            <person name="Upadhyaya H.D."/>
            <person name="Luo M.C."/>
            <person name="Thudi M."/>
            <person name="Gowda C.L."/>
            <person name="Singh N.P."/>
            <person name="Lichtenzveig J."/>
            <person name="Gali K.K."/>
            <person name="Rubio J."/>
            <person name="Nadarajan N."/>
            <person name="Dolezel J."/>
            <person name="Bansal K.C."/>
            <person name="Xu X."/>
            <person name="Edwards D."/>
            <person name="Zhang G."/>
            <person name="Kahl G."/>
            <person name="Gil J."/>
            <person name="Singh K.B."/>
            <person name="Datta S.K."/>
            <person name="Jackson S.A."/>
            <person name="Wang J."/>
            <person name="Cook D.R."/>
        </authorList>
    </citation>
    <scope>NUCLEOTIDE SEQUENCE [LARGE SCALE GENOMIC DNA]</scope>
    <source>
        <strain evidence="5">cv. CDC Frontier</strain>
    </source>
</reference>
<evidence type="ECO:0000256" key="3">
    <source>
        <dbReference type="SAM" id="Coils"/>
    </source>
</evidence>
<dbReference type="KEGG" id="cam:101514438"/>
<dbReference type="STRING" id="3827.A0A1S2XSQ3"/>
<feature type="region of interest" description="Disordered" evidence="4">
    <location>
        <begin position="578"/>
        <end position="607"/>
    </location>
</feature>
<protein>
    <submittedName>
        <fullName evidence="6 7">Interactor of constitutive active ROPs 2, chloroplastic</fullName>
    </submittedName>
</protein>
<gene>
    <name evidence="6 7 8" type="primary">LOC101514438</name>
</gene>
<feature type="compositionally biased region" description="Basic and acidic residues" evidence="4">
    <location>
        <begin position="49"/>
        <end position="78"/>
    </location>
</feature>
<evidence type="ECO:0000313" key="8">
    <source>
        <dbReference type="RefSeq" id="XP_004493950.1"/>
    </source>
</evidence>
<dbReference type="PaxDb" id="3827-XP_004493948.1"/>
<evidence type="ECO:0000256" key="4">
    <source>
        <dbReference type="SAM" id="MobiDB-lite"/>
    </source>
</evidence>
<feature type="region of interest" description="Disordered" evidence="4">
    <location>
        <begin position="1"/>
        <end position="132"/>
    </location>
</feature>
<feature type="compositionally biased region" description="Low complexity" evidence="4">
    <location>
        <begin position="32"/>
        <end position="45"/>
    </location>
</feature>
<dbReference type="Proteomes" id="UP000087171">
    <property type="component" value="Chromosome Ca3"/>
</dbReference>
<reference evidence="6 7" key="2">
    <citation type="submission" date="2025-04" db="UniProtKB">
        <authorList>
            <consortium name="RefSeq"/>
        </authorList>
    </citation>
    <scope>IDENTIFICATION</scope>
    <source>
        <tissue evidence="6 7">Etiolated seedlings</tissue>
    </source>
</reference>
<dbReference type="OrthoDB" id="1932291at2759"/>
<sequence>MQTPKARASASELPQRKSPVTPRAAARQLKTPNSGSNSASSSPNPLRKLPKDRSPKVIERRLSHSPISEKKRPSKVQELESQIAQLQEDLKSAKDQLNSSESWQRKAQEEAEEAKKQILSMSKELEESHQQLLDLSASEEGRLQELGKISQDRDRAWQSELEAVQKQHSMDSSALVSEIQKLKSQLERARESESTQTNNAESDQDEIHDLRMDLGEAFSMLEKLKNEASDCKASESMALEVIGKMQMQLEAVNKTVETLRSDGIKATEAYNSLSLELEQSRTQARFLEELVSKLEADLLSSANKNISDSPDEKGLSQENEEINQLKAELISAESEVAQLKSALEVTEIRYQEEYIKSTLQIRSAYEQLERTKLESSQREAELYEELRKAKADTEELKASLMEKEFQLLSMIAENEGLSSRINVNQSTEMESKLAAELNKLDADIAEWKAKLFDRETELKNVTEENSMLKMEITELEKNKITDEAVASVEAARASEQEALSKLSYVMEEAEKSNRRVARVTEQLDAAQAANSELEAELRRLKVQSDQWRKAAEAAASMLSTGNNGKCVGRNGSLDSSFNSITSKTMNSPYLEDTDDESPKKKNKNMLKKIGVLWRKNHH</sequence>
<feature type="compositionally biased region" description="Basic and acidic residues" evidence="4">
    <location>
        <begin position="103"/>
        <end position="116"/>
    </location>
</feature>
<evidence type="ECO:0000313" key="7">
    <source>
        <dbReference type="RefSeq" id="XP_004493949.1"/>
    </source>
</evidence>
<feature type="coiled-coil region" evidence="3">
    <location>
        <begin position="430"/>
        <end position="478"/>
    </location>
</feature>
<feature type="compositionally biased region" description="Polar residues" evidence="4">
    <location>
        <begin position="578"/>
        <end position="587"/>
    </location>
</feature>
<evidence type="ECO:0000256" key="2">
    <source>
        <dbReference type="ARBA" id="ARBA00023054"/>
    </source>
</evidence>
<feature type="compositionally biased region" description="Basic and acidic residues" evidence="4">
    <location>
        <begin position="184"/>
        <end position="193"/>
    </location>
</feature>
<organism evidence="5 7">
    <name type="scientific">Cicer arietinum</name>
    <name type="common">Chickpea</name>
    <name type="synonym">Garbanzo</name>
    <dbReference type="NCBI Taxonomy" id="3827"/>
    <lineage>
        <taxon>Eukaryota</taxon>
        <taxon>Viridiplantae</taxon>
        <taxon>Streptophyta</taxon>
        <taxon>Embryophyta</taxon>
        <taxon>Tracheophyta</taxon>
        <taxon>Spermatophyta</taxon>
        <taxon>Magnoliopsida</taxon>
        <taxon>eudicotyledons</taxon>
        <taxon>Gunneridae</taxon>
        <taxon>Pentapetalae</taxon>
        <taxon>rosids</taxon>
        <taxon>fabids</taxon>
        <taxon>Fabales</taxon>
        <taxon>Fabaceae</taxon>
        <taxon>Papilionoideae</taxon>
        <taxon>50 kb inversion clade</taxon>
        <taxon>NPAAA clade</taxon>
        <taxon>Hologalegina</taxon>
        <taxon>IRL clade</taxon>
        <taxon>Cicereae</taxon>
        <taxon>Cicer</taxon>
    </lineage>
</organism>
<keyword evidence="2 3" id="KW-0175">Coiled coil</keyword>
<feature type="region of interest" description="Disordered" evidence="4">
    <location>
        <begin position="184"/>
        <end position="207"/>
    </location>
</feature>
<name>A0A1S2XSQ3_CICAR</name>